<comment type="caution">
    <text evidence="1">The sequence shown here is derived from an EMBL/GenBank/DDBJ whole genome shotgun (WGS) entry which is preliminary data.</text>
</comment>
<dbReference type="EMBL" id="JAHRIQ010050117">
    <property type="protein sequence ID" value="MEQ2237910.1"/>
    <property type="molecule type" value="Genomic_DNA"/>
</dbReference>
<keyword evidence="2" id="KW-1185">Reference proteome</keyword>
<sequence>MSNQVLKLSLRLAAEASCEKLTSVMILHPGRAQERQFGCQDESQREKTPAPLWLAAGYTQLQVAKKASTPRDIFHISSLYNHKLLCILLGFYVTQKVVQNYTVKGRDTWNLKGVACIQAPMLWCKLNLVQLIAFKSHQNDKTASFIVEFKVVFAVCHQHTAANMWKKQLWSDESKM</sequence>
<evidence type="ECO:0000313" key="2">
    <source>
        <dbReference type="Proteomes" id="UP001482620"/>
    </source>
</evidence>
<organism evidence="1 2">
    <name type="scientific">Ilyodon furcidens</name>
    <name type="common">goldbreast splitfin</name>
    <dbReference type="NCBI Taxonomy" id="33524"/>
    <lineage>
        <taxon>Eukaryota</taxon>
        <taxon>Metazoa</taxon>
        <taxon>Chordata</taxon>
        <taxon>Craniata</taxon>
        <taxon>Vertebrata</taxon>
        <taxon>Euteleostomi</taxon>
        <taxon>Actinopterygii</taxon>
        <taxon>Neopterygii</taxon>
        <taxon>Teleostei</taxon>
        <taxon>Neoteleostei</taxon>
        <taxon>Acanthomorphata</taxon>
        <taxon>Ovalentaria</taxon>
        <taxon>Atherinomorphae</taxon>
        <taxon>Cyprinodontiformes</taxon>
        <taxon>Goodeidae</taxon>
        <taxon>Ilyodon</taxon>
    </lineage>
</organism>
<accession>A0ABV0TYB2</accession>
<dbReference type="Proteomes" id="UP001482620">
    <property type="component" value="Unassembled WGS sequence"/>
</dbReference>
<gene>
    <name evidence="1" type="ORF">ILYODFUR_028064</name>
</gene>
<name>A0ABV0TYB2_9TELE</name>
<reference evidence="1 2" key="1">
    <citation type="submission" date="2021-06" db="EMBL/GenBank/DDBJ databases">
        <authorList>
            <person name="Palmer J.M."/>
        </authorList>
    </citation>
    <scope>NUCLEOTIDE SEQUENCE [LARGE SCALE GENOMIC DNA]</scope>
    <source>
        <strain evidence="2">if_2019</strain>
        <tissue evidence="1">Muscle</tissue>
    </source>
</reference>
<evidence type="ECO:0000313" key="1">
    <source>
        <dbReference type="EMBL" id="MEQ2237910.1"/>
    </source>
</evidence>
<protein>
    <submittedName>
        <fullName evidence="1">Uncharacterized protein</fullName>
    </submittedName>
</protein>
<proteinExistence type="predicted"/>